<organism evidence="2 3">
    <name type="scientific">Xenoophorus captivus</name>
    <dbReference type="NCBI Taxonomy" id="1517983"/>
    <lineage>
        <taxon>Eukaryota</taxon>
        <taxon>Metazoa</taxon>
        <taxon>Chordata</taxon>
        <taxon>Craniata</taxon>
        <taxon>Vertebrata</taxon>
        <taxon>Euteleostomi</taxon>
        <taxon>Actinopterygii</taxon>
        <taxon>Neopterygii</taxon>
        <taxon>Teleostei</taxon>
        <taxon>Neoteleostei</taxon>
        <taxon>Acanthomorphata</taxon>
        <taxon>Ovalentaria</taxon>
        <taxon>Atherinomorphae</taxon>
        <taxon>Cyprinodontiformes</taxon>
        <taxon>Goodeidae</taxon>
        <taxon>Xenoophorus</taxon>
    </lineage>
</organism>
<feature type="region of interest" description="Disordered" evidence="1">
    <location>
        <begin position="306"/>
        <end position="579"/>
    </location>
</feature>
<feature type="compositionally biased region" description="Polar residues" evidence="1">
    <location>
        <begin position="30"/>
        <end position="48"/>
    </location>
</feature>
<evidence type="ECO:0008006" key="4">
    <source>
        <dbReference type="Google" id="ProtNLM"/>
    </source>
</evidence>
<feature type="compositionally biased region" description="Polar residues" evidence="1">
    <location>
        <begin position="306"/>
        <end position="327"/>
    </location>
</feature>
<evidence type="ECO:0000313" key="2">
    <source>
        <dbReference type="EMBL" id="MEQ2207230.1"/>
    </source>
</evidence>
<dbReference type="Proteomes" id="UP001434883">
    <property type="component" value="Unassembled WGS sequence"/>
</dbReference>
<dbReference type="EMBL" id="JAHRIN010044088">
    <property type="protein sequence ID" value="MEQ2207230.1"/>
    <property type="molecule type" value="Genomic_DNA"/>
</dbReference>
<keyword evidence="3" id="KW-1185">Reference proteome</keyword>
<feature type="compositionally biased region" description="Polar residues" evidence="1">
    <location>
        <begin position="173"/>
        <end position="207"/>
    </location>
</feature>
<sequence length="653" mass="68505">MADPGMLSLFGDDAGLFSDGLDSLGDCFPQQSAAGQANPLAQPTNPSLNHEHQGNRAYHQGMLHSNGAGPGQSKLGQMYEHSPYTGYDQPGAPGGRMMAQNGPNQGSPNVNTAMNGMTSHYHNNQANSSNPHHGYQGDSGGGGGGGGGVWGPQQQSRSVYQQASAPSGAGPNQMGSYQMSQGNFAGMQGPSTSSAARMNQHYPSQSMAPVPAQDPSHYLGHVGMGGVQMRQPQPQPQNYTNMGHTPRYPHSPSRQPPHPHQHQQGMTPFGGAPYPGYQPQYAAMGPGMGQGANANVSANTSQAMGTGQLGQRFNQGTSPAPGQQGQRYPSVPPHHPHSASMQQQAGQQGQPMHPLNHPPNMPQPQSHLTAPAQGSYPSPPSMSPMRVLGTPTPPPQGRPPSTGLAGPPDVAGYTAMHSPPSAMAHAQRTPQTSLSAAHPQHQQPHNMPPSAGQIYPGMGPQRGPQIGPNRLQQSQGPHEASVSQGSEQRLLQAQQQASRGGQPMQSAPMGFQGPPIGQHGAPAPTQGLTPPAQNAQMQHTHLPPHPHHLQSTPPPPNQASHPWAPQPPVPHPLSSPPLTPQKVPHIQNQSLLFLHSAPLPLAYCSPSPRLRLLRSVVDISAITLNLSRTPDLDARLTGEPHFSPGRAACAVLT</sequence>
<feature type="compositionally biased region" description="Polar residues" evidence="1">
    <location>
        <begin position="526"/>
        <end position="537"/>
    </location>
</feature>
<feature type="compositionally biased region" description="Gly residues" evidence="1">
    <location>
        <begin position="137"/>
        <end position="150"/>
    </location>
</feature>
<feature type="compositionally biased region" description="Polar residues" evidence="1">
    <location>
        <begin position="156"/>
        <end position="165"/>
    </location>
</feature>
<feature type="compositionally biased region" description="Polar residues" evidence="1">
    <location>
        <begin position="101"/>
        <end position="131"/>
    </location>
</feature>
<feature type="compositionally biased region" description="Low complexity" evidence="1">
    <location>
        <begin position="338"/>
        <end position="355"/>
    </location>
</feature>
<name>A0ABV0RGI9_9TELE</name>
<evidence type="ECO:0000313" key="3">
    <source>
        <dbReference type="Proteomes" id="UP001434883"/>
    </source>
</evidence>
<feature type="compositionally biased region" description="Low complexity" evidence="1">
    <location>
        <begin position="484"/>
        <end position="502"/>
    </location>
</feature>
<accession>A0ABV0RGI9</accession>
<feature type="region of interest" description="Disordered" evidence="1">
    <location>
        <begin position="79"/>
        <end position="278"/>
    </location>
</feature>
<comment type="caution">
    <text evidence="2">The sequence shown here is derived from an EMBL/GenBank/DDBJ whole genome shotgun (WGS) entry which is preliminary data.</text>
</comment>
<feature type="compositionally biased region" description="Polar residues" evidence="1">
    <location>
        <begin position="230"/>
        <end position="243"/>
    </location>
</feature>
<protein>
    <recommendedName>
        <fullName evidence="4">Chromodomain helicase DNA binding protein 7</fullName>
    </recommendedName>
</protein>
<proteinExistence type="predicted"/>
<feature type="region of interest" description="Disordered" evidence="1">
    <location>
        <begin position="30"/>
        <end position="49"/>
    </location>
</feature>
<reference evidence="2 3" key="1">
    <citation type="submission" date="2021-06" db="EMBL/GenBank/DDBJ databases">
        <authorList>
            <person name="Palmer J.M."/>
        </authorList>
    </citation>
    <scope>NUCLEOTIDE SEQUENCE [LARGE SCALE GENOMIC DNA]</scope>
    <source>
        <strain evidence="2 3">XC_2019</strain>
        <tissue evidence="2">Muscle</tissue>
    </source>
</reference>
<gene>
    <name evidence="2" type="ORF">XENOCAPTIV_009074</name>
</gene>
<feature type="compositionally biased region" description="Pro residues" evidence="1">
    <location>
        <begin position="564"/>
        <end position="579"/>
    </location>
</feature>
<feature type="compositionally biased region" description="Low complexity" evidence="1">
    <location>
        <begin position="438"/>
        <end position="449"/>
    </location>
</feature>
<evidence type="ECO:0000256" key="1">
    <source>
        <dbReference type="SAM" id="MobiDB-lite"/>
    </source>
</evidence>